<reference evidence="2 3" key="1">
    <citation type="journal article" date="2015" name="Sci. Rep.">
        <title>Chromosome-level genome map provides insights into diverse defense mechanisms in the medicinal fungus Ganoderma sinense.</title>
        <authorList>
            <person name="Zhu Y."/>
            <person name="Xu J."/>
            <person name="Sun C."/>
            <person name="Zhou S."/>
            <person name="Xu H."/>
            <person name="Nelson D.R."/>
            <person name="Qian J."/>
            <person name="Song J."/>
            <person name="Luo H."/>
            <person name="Xiang L."/>
            <person name="Li Y."/>
            <person name="Xu Z."/>
            <person name="Ji A."/>
            <person name="Wang L."/>
            <person name="Lu S."/>
            <person name="Hayward A."/>
            <person name="Sun W."/>
            <person name="Li X."/>
            <person name="Schwartz D.C."/>
            <person name="Wang Y."/>
            <person name="Chen S."/>
        </authorList>
    </citation>
    <scope>NUCLEOTIDE SEQUENCE [LARGE SCALE GENOMIC DNA]</scope>
    <source>
        <strain evidence="2 3">ZZ0214-1</strain>
    </source>
</reference>
<sequence>MDFKAEIEKLARALPAATSPPTTKLPPPRNTARARERERGTGPTHAGVSATRQAAAFSPGSLAGPLPASPRPCPSSLSGSAPGVAVQELRLLCEAGLPAIAV</sequence>
<accession>A0A2G8SG80</accession>
<organism evidence="2 3">
    <name type="scientific">Ganoderma sinense ZZ0214-1</name>
    <dbReference type="NCBI Taxonomy" id="1077348"/>
    <lineage>
        <taxon>Eukaryota</taxon>
        <taxon>Fungi</taxon>
        <taxon>Dikarya</taxon>
        <taxon>Basidiomycota</taxon>
        <taxon>Agaricomycotina</taxon>
        <taxon>Agaricomycetes</taxon>
        <taxon>Polyporales</taxon>
        <taxon>Polyporaceae</taxon>
        <taxon>Ganoderma</taxon>
    </lineage>
</organism>
<dbReference type="AlphaFoldDB" id="A0A2G8SG80"/>
<dbReference type="Proteomes" id="UP000230002">
    <property type="component" value="Unassembled WGS sequence"/>
</dbReference>
<dbReference type="EMBL" id="AYKW01000009">
    <property type="protein sequence ID" value="PIL32763.1"/>
    <property type="molecule type" value="Genomic_DNA"/>
</dbReference>
<evidence type="ECO:0000313" key="2">
    <source>
        <dbReference type="EMBL" id="PIL32763.1"/>
    </source>
</evidence>
<keyword evidence="3" id="KW-1185">Reference proteome</keyword>
<comment type="caution">
    <text evidence="2">The sequence shown here is derived from an EMBL/GenBank/DDBJ whole genome shotgun (WGS) entry which is preliminary data.</text>
</comment>
<proteinExistence type="predicted"/>
<feature type="region of interest" description="Disordered" evidence="1">
    <location>
        <begin position="10"/>
        <end position="81"/>
    </location>
</feature>
<evidence type="ECO:0000313" key="3">
    <source>
        <dbReference type="Proteomes" id="UP000230002"/>
    </source>
</evidence>
<gene>
    <name evidence="2" type="ORF">GSI_04879</name>
</gene>
<name>A0A2G8SG80_9APHY</name>
<protein>
    <submittedName>
        <fullName evidence="2">Uncharacterized protein</fullName>
    </submittedName>
</protein>
<evidence type="ECO:0000256" key="1">
    <source>
        <dbReference type="SAM" id="MobiDB-lite"/>
    </source>
</evidence>